<dbReference type="InterPro" id="IPR018109">
    <property type="entry name" value="Folylpolyglutamate_synth_CS"/>
</dbReference>
<accession>A0ABN1MKB2</accession>
<comment type="catalytic activity">
    <reaction evidence="17">
        <text>(6S)-5,6,7,8-tetrahydrofolyl-(gamma-L-Glu)(n) + L-glutamate + ATP = (6S)-5,6,7,8-tetrahydrofolyl-(gamma-L-Glu)(n+1) + ADP + phosphate + H(+)</text>
        <dbReference type="Rhea" id="RHEA:10580"/>
        <dbReference type="Rhea" id="RHEA-COMP:14738"/>
        <dbReference type="Rhea" id="RHEA-COMP:14740"/>
        <dbReference type="ChEBI" id="CHEBI:15378"/>
        <dbReference type="ChEBI" id="CHEBI:29985"/>
        <dbReference type="ChEBI" id="CHEBI:30616"/>
        <dbReference type="ChEBI" id="CHEBI:43474"/>
        <dbReference type="ChEBI" id="CHEBI:141005"/>
        <dbReference type="ChEBI" id="CHEBI:456216"/>
        <dbReference type="EC" id="6.3.2.17"/>
    </reaction>
</comment>
<comment type="function">
    <text evidence="1">Functions in two distinct reactions of the de novo folate biosynthetic pathway. Catalyzes the addition of a glutamate residue to dihydropteroate (7,8-dihydropteroate or H2Pte) to form dihydrofolate (7,8-dihydrofolate monoglutamate or H2Pte-Glu). Also catalyzes successive additions of L-glutamate to tetrahydrofolate or 10-formyltetrahydrofolate or 5,10-methylenetetrahydrofolate, leading to folylpolyglutamate derivatives.</text>
</comment>
<dbReference type="InterPro" id="IPR036615">
    <property type="entry name" value="Mur_ligase_C_dom_sf"/>
</dbReference>
<evidence type="ECO:0000313" key="23">
    <source>
        <dbReference type="EMBL" id="GAA0873585.1"/>
    </source>
</evidence>
<dbReference type="EC" id="6.3.2.12" evidence="5"/>
<comment type="pathway">
    <text evidence="3">Cofactor biosynthesis; tetrahydrofolylpolyglutamate biosynthesis.</text>
</comment>
<keyword evidence="8" id="KW-0436">Ligase</keyword>
<dbReference type="InterPro" id="IPR001645">
    <property type="entry name" value="Folylpolyglutamate_synth"/>
</dbReference>
<dbReference type="InterPro" id="IPR004101">
    <property type="entry name" value="Mur_ligase_C"/>
</dbReference>
<keyword evidence="10" id="KW-0547">Nucleotide-binding</keyword>
<evidence type="ECO:0000256" key="8">
    <source>
        <dbReference type="ARBA" id="ARBA00022598"/>
    </source>
</evidence>
<dbReference type="InterPro" id="IPR013221">
    <property type="entry name" value="Mur_ligase_cen"/>
</dbReference>
<dbReference type="Pfam" id="PF08245">
    <property type="entry name" value="Mur_ligase_M"/>
    <property type="match status" value="1"/>
</dbReference>
<dbReference type="NCBIfam" id="TIGR01499">
    <property type="entry name" value="folC"/>
    <property type="match status" value="1"/>
</dbReference>
<evidence type="ECO:0000256" key="7">
    <source>
        <dbReference type="ARBA" id="ARBA00019357"/>
    </source>
</evidence>
<comment type="catalytic activity">
    <reaction evidence="19">
        <text>(6R)-5,10-methylenetetrahydrofolyl-(gamma-L-Glu)(n) + L-glutamate + ATP = (6R)-5,10-methylenetetrahydrofolyl-(gamma-L-Glu)(n+1) + ADP + phosphate + H(+)</text>
        <dbReference type="Rhea" id="RHEA:51912"/>
        <dbReference type="Rhea" id="RHEA-COMP:13257"/>
        <dbReference type="Rhea" id="RHEA-COMP:13258"/>
        <dbReference type="ChEBI" id="CHEBI:15378"/>
        <dbReference type="ChEBI" id="CHEBI:29985"/>
        <dbReference type="ChEBI" id="CHEBI:30616"/>
        <dbReference type="ChEBI" id="CHEBI:43474"/>
        <dbReference type="ChEBI" id="CHEBI:136572"/>
        <dbReference type="ChEBI" id="CHEBI:456216"/>
        <dbReference type="EC" id="6.3.2.17"/>
    </reaction>
</comment>
<evidence type="ECO:0000256" key="3">
    <source>
        <dbReference type="ARBA" id="ARBA00005150"/>
    </source>
</evidence>
<evidence type="ECO:0000256" key="4">
    <source>
        <dbReference type="ARBA" id="ARBA00008276"/>
    </source>
</evidence>
<evidence type="ECO:0000256" key="20">
    <source>
        <dbReference type="ARBA" id="ARBA00049161"/>
    </source>
</evidence>
<dbReference type="Gene3D" id="3.90.190.20">
    <property type="entry name" value="Mur ligase, C-terminal domain"/>
    <property type="match status" value="1"/>
</dbReference>
<keyword evidence="11" id="KW-0067">ATP-binding</keyword>
<evidence type="ECO:0000256" key="17">
    <source>
        <dbReference type="ARBA" id="ARBA00047493"/>
    </source>
</evidence>
<dbReference type="EC" id="6.3.2.17" evidence="6"/>
<dbReference type="PIRSF" id="PIRSF001563">
    <property type="entry name" value="Folylpolyglu_synth"/>
    <property type="match status" value="1"/>
</dbReference>
<dbReference type="SUPFAM" id="SSF53244">
    <property type="entry name" value="MurD-like peptide ligases, peptide-binding domain"/>
    <property type="match status" value="1"/>
</dbReference>
<dbReference type="SUPFAM" id="SSF53623">
    <property type="entry name" value="MurD-like peptide ligases, catalytic domain"/>
    <property type="match status" value="1"/>
</dbReference>
<name>A0ABN1MKB2_9FLAO</name>
<dbReference type="Gene3D" id="3.40.1190.10">
    <property type="entry name" value="Mur-like, catalytic domain"/>
    <property type="match status" value="1"/>
</dbReference>
<evidence type="ECO:0000259" key="22">
    <source>
        <dbReference type="Pfam" id="PF08245"/>
    </source>
</evidence>
<protein>
    <recommendedName>
        <fullName evidence="7">Dihydrofolate synthase/folylpolyglutamate synthase</fullName>
        <ecNumber evidence="5">6.3.2.12</ecNumber>
        <ecNumber evidence="6">6.3.2.17</ecNumber>
    </recommendedName>
    <alternativeName>
        <fullName evidence="16">Folylpoly-gamma-glutamate synthetase-dihydrofolate synthetase</fullName>
    </alternativeName>
    <alternativeName>
        <fullName evidence="14">Folylpolyglutamate synthetase</fullName>
    </alternativeName>
    <alternativeName>
        <fullName evidence="15">Tetrahydrofolylpolyglutamate synthase</fullName>
    </alternativeName>
</protein>
<feature type="domain" description="Mur ligase central" evidence="22">
    <location>
        <begin position="51"/>
        <end position="237"/>
    </location>
</feature>
<dbReference type="Pfam" id="PF02875">
    <property type="entry name" value="Mur_ligase_C"/>
    <property type="match status" value="1"/>
</dbReference>
<dbReference type="PROSITE" id="PS01012">
    <property type="entry name" value="FOLYLPOLYGLU_SYNT_2"/>
    <property type="match status" value="1"/>
</dbReference>
<evidence type="ECO:0000256" key="14">
    <source>
        <dbReference type="ARBA" id="ARBA00030048"/>
    </source>
</evidence>
<dbReference type="PANTHER" id="PTHR11136:SF0">
    <property type="entry name" value="DIHYDROFOLATE SYNTHETASE-RELATED"/>
    <property type="match status" value="1"/>
</dbReference>
<evidence type="ECO:0000256" key="9">
    <source>
        <dbReference type="ARBA" id="ARBA00022723"/>
    </source>
</evidence>
<comment type="similarity">
    <text evidence="4">Belongs to the folylpolyglutamate synthase family.</text>
</comment>
<proteinExistence type="inferred from homology"/>
<evidence type="ECO:0000256" key="19">
    <source>
        <dbReference type="ARBA" id="ARBA00049035"/>
    </source>
</evidence>
<keyword evidence="9" id="KW-0479">Metal-binding</keyword>
<keyword evidence="13" id="KW-0289">Folate biosynthesis</keyword>
<comment type="catalytic activity">
    <reaction evidence="18">
        <text>10-formyltetrahydrofolyl-(gamma-L-Glu)(n) + L-glutamate + ATP = 10-formyltetrahydrofolyl-(gamma-L-Glu)(n+1) + ADP + phosphate + H(+)</text>
        <dbReference type="Rhea" id="RHEA:51904"/>
        <dbReference type="Rhea" id="RHEA-COMP:13088"/>
        <dbReference type="Rhea" id="RHEA-COMP:14300"/>
        <dbReference type="ChEBI" id="CHEBI:15378"/>
        <dbReference type="ChEBI" id="CHEBI:29985"/>
        <dbReference type="ChEBI" id="CHEBI:30616"/>
        <dbReference type="ChEBI" id="CHEBI:43474"/>
        <dbReference type="ChEBI" id="CHEBI:134413"/>
        <dbReference type="ChEBI" id="CHEBI:456216"/>
        <dbReference type="EC" id="6.3.2.17"/>
    </reaction>
</comment>
<dbReference type="PROSITE" id="PS01011">
    <property type="entry name" value="FOLYLPOLYGLU_SYNT_1"/>
    <property type="match status" value="1"/>
</dbReference>
<evidence type="ECO:0000256" key="1">
    <source>
        <dbReference type="ARBA" id="ARBA00002714"/>
    </source>
</evidence>
<keyword evidence="12" id="KW-0460">Magnesium</keyword>
<evidence type="ECO:0000256" key="10">
    <source>
        <dbReference type="ARBA" id="ARBA00022741"/>
    </source>
</evidence>
<evidence type="ECO:0000256" key="5">
    <source>
        <dbReference type="ARBA" id="ARBA00013023"/>
    </source>
</evidence>
<evidence type="ECO:0000256" key="11">
    <source>
        <dbReference type="ARBA" id="ARBA00022840"/>
    </source>
</evidence>
<sequence>MTYPETIAWLFLQLPMYQQKGKVAYKADLSNSLLLDQHLSHPHLAFKTIHVAGTNGKGSTCHMLASVLQEAGYTVGLYTSPHLKDFRERIRVNGEMISKKNVQSFVEKHKDFFEQHHFSFFEMTVGLAFNYFQKQKVDIAIIETGLGGRLDSTNIITPMVSVITNIGYDHQQFLGDTLTKIASEKAGIIKPRTPVIIGETQHETKDVFMAFAEEDKSPIYFADQDNITNYESDLKGVYQQKNQKTVLKTLEILIDKGFSISEKHKTEGLKNVVANTGLKGRWHVLQERPKVICDTAHNQEGLTLVLDQLAQENYKHLHIVLGTLRDKDLSKLLLLFPKTATYYFCSPTVERGLAAEVLKREAEKYGLAGSAFSSVLIAYNEAIKEANQDDVIFIGGSTFTVAEIV</sequence>
<evidence type="ECO:0000256" key="12">
    <source>
        <dbReference type="ARBA" id="ARBA00022842"/>
    </source>
</evidence>
<evidence type="ECO:0000256" key="13">
    <source>
        <dbReference type="ARBA" id="ARBA00022909"/>
    </source>
</evidence>
<gene>
    <name evidence="23" type="ORF">GCM10009117_27320</name>
</gene>
<evidence type="ECO:0000256" key="2">
    <source>
        <dbReference type="ARBA" id="ARBA00004799"/>
    </source>
</evidence>
<dbReference type="RefSeq" id="WP_343768854.1">
    <property type="nucleotide sequence ID" value="NZ_BAAAFG010000016.1"/>
</dbReference>
<evidence type="ECO:0000256" key="15">
    <source>
        <dbReference type="ARBA" id="ARBA00030592"/>
    </source>
</evidence>
<evidence type="ECO:0000259" key="21">
    <source>
        <dbReference type="Pfam" id="PF02875"/>
    </source>
</evidence>
<dbReference type="PANTHER" id="PTHR11136">
    <property type="entry name" value="FOLYLPOLYGLUTAMATE SYNTHASE-RELATED"/>
    <property type="match status" value="1"/>
</dbReference>
<dbReference type="EMBL" id="BAAAFG010000016">
    <property type="protein sequence ID" value="GAA0873585.1"/>
    <property type="molecule type" value="Genomic_DNA"/>
</dbReference>
<evidence type="ECO:0000313" key="24">
    <source>
        <dbReference type="Proteomes" id="UP001500507"/>
    </source>
</evidence>
<evidence type="ECO:0000256" key="18">
    <source>
        <dbReference type="ARBA" id="ARBA00047808"/>
    </source>
</evidence>
<dbReference type="Proteomes" id="UP001500507">
    <property type="component" value="Unassembled WGS sequence"/>
</dbReference>
<reference evidence="23 24" key="1">
    <citation type="journal article" date="2019" name="Int. J. Syst. Evol. Microbiol.">
        <title>The Global Catalogue of Microorganisms (GCM) 10K type strain sequencing project: providing services to taxonomists for standard genome sequencing and annotation.</title>
        <authorList>
            <consortium name="The Broad Institute Genomics Platform"/>
            <consortium name="The Broad Institute Genome Sequencing Center for Infectious Disease"/>
            <person name="Wu L."/>
            <person name="Ma J."/>
        </authorList>
    </citation>
    <scope>NUCLEOTIDE SEQUENCE [LARGE SCALE GENOMIC DNA]</scope>
    <source>
        <strain evidence="23 24">JCM 16082</strain>
    </source>
</reference>
<feature type="domain" description="Mur ligase C-terminal" evidence="21">
    <location>
        <begin position="280"/>
        <end position="397"/>
    </location>
</feature>
<dbReference type="InterPro" id="IPR036565">
    <property type="entry name" value="Mur-like_cat_sf"/>
</dbReference>
<comment type="catalytic activity">
    <reaction evidence="20">
        <text>7,8-dihydropteroate + L-glutamate + ATP = 7,8-dihydrofolate + ADP + phosphate + H(+)</text>
        <dbReference type="Rhea" id="RHEA:23584"/>
        <dbReference type="ChEBI" id="CHEBI:15378"/>
        <dbReference type="ChEBI" id="CHEBI:17839"/>
        <dbReference type="ChEBI" id="CHEBI:29985"/>
        <dbReference type="ChEBI" id="CHEBI:30616"/>
        <dbReference type="ChEBI" id="CHEBI:43474"/>
        <dbReference type="ChEBI" id="CHEBI:57451"/>
        <dbReference type="ChEBI" id="CHEBI:456216"/>
        <dbReference type="EC" id="6.3.2.12"/>
    </reaction>
</comment>
<organism evidence="23 24">
    <name type="scientific">Gangjinia marincola</name>
    <dbReference type="NCBI Taxonomy" id="578463"/>
    <lineage>
        <taxon>Bacteria</taxon>
        <taxon>Pseudomonadati</taxon>
        <taxon>Bacteroidota</taxon>
        <taxon>Flavobacteriia</taxon>
        <taxon>Flavobacteriales</taxon>
        <taxon>Flavobacteriaceae</taxon>
        <taxon>Gangjinia</taxon>
    </lineage>
</organism>
<evidence type="ECO:0000256" key="16">
    <source>
        <dbReference type="ARBA" id="ARBA00032510"/>
    </source>
</evidence>
<keyword evidence="24" id="KW-1185">Reference proteome</keyword>
<evidence type="ECO:0000256" key="6">
    <source>
        <dbReference type="ARBA" id="ARBA00013025"/>
    </source>
</evidence>
<comment type="caution">
    <text evidence="23">The sequence shown here is derived from an EMBL/GenBank/DDBJ whole genome shotgun (WGS) entry which is preliminary data.</text>
</comment>
<comment type="pathway">
    <text evidence="2">Cofactor biosynthesis; tetrahydrofolate biosynthesis; 7,8-dihydrofolate from 2-amino-4-hydroxy-6-hydroxymethyl-7,8-dihydropteridine diphosphate and 4-aminobenzoate: step 2/2.</text>
</comment>